<keyword evidence="1" id="KW-0812">Transmembrane</keyword>
<name>A0AA36ENL3_LACSI</name>
<dbReference type="AlphaFoldDB" id="A0AA36ENL3"/>
<reference evidence="2" key="1">
    <citation type="submission" date="2023-04" db="EMBL/GenBank/DDBJ databases">
        <authorList>
            <person name="Vijverberg K."/>
            <person name="Xiong W."/>
            <person name="Schranz E."/>
        </authorList>
    </citation>
    <scope>NUCLEOTIDE SEQUENCE</scope>
</reference>
<evidence type="ECO:0000313" key="3">
    <source>
        <dbReference type="Proteomes" id="UP001177003"/>
    </source>
</evidence>
<keyword evidence="1" id="KW-1133">Transmembrane helix</keyword>
<evidence type="ECO:0000313" key="2">
    <source>
        <dbReference type="EMBL" id="CAI9302158.1"/>
    </source>
</evidence>
<gene>
    <name evidence="2" type="ORF">LSALG_LOCUS40662</name>
</gene>
<protein>
    <submittedName>
        <fullName evidence="2">Uncharacterized protein</fullName>
    </submittedName>
</protein>
<sequence>MSSPPPTHTSSTIPPASVAFFLIESEERSCRSPSSPIESGILRRVDGPRRLKTAVSYARSASTFVENILFSVHVLFIVPGFASIFICYLNLGLLPHPLLSLPVAEYNSFFVADSERLEGNFSFTLRVSAMVVGFLGLCEKTFEWVSSKAHDGNSVTSSEFIAYLQVAA</sequence>
<dbReference type="EMBL" id="OX465085">
    <property type="protein sequence ID" value="CAI9302158.1"/>
    <property type="molecule type" value="Genomic_DNA"/>
</dbReference>
<dbReference type="Proteomes" id="UP001177003">
    <property type="component" value="Chromosome 9"/>
</dbReference>
<keyword evidence="3" id="KW-1185">Reference proteome</keyword>
<accession>A0AA36ENL3</accession>
<feature type="transmembrane region" description="Helical" evidence="1">
    <location>
        <begin position="68"/>
        <end position="91"/>
    </location>
</feature>
<evidence type="ECO:0000256" key="1">
    <source>
        <dbReference type="SAM" id="Phobius"/>
    </source>
</evidence>
<keyword evidence="1" id="KW-0472">Membrane</keyword>
<proteinExistence type="predicted"/>
<organism evidence="2 3">
    <name type="scientific">Lactuca saligna</name>
    <name type="common">Willowleaf lettuce</name>
    <dbReference type="NCBI Taxonomy" id="75948"/>
    <lineage>
        <taxon>Eukaryota</taxon>
        <taxon>Viridiplantae</taxon>
        <taxon>Streptophyta</taxon>
        <taxon>Embryophyta</taxon>
        <taxon>Tracheophyta</taxon>
        <taxon>Spermatophyta</taxon>
        <taxon>Magnoliopsida</taxon>
        <taxon>eudicotyledons</taxon>
        <taxon>Gunneridae</taxon>
        <taxon>Pentapetalae</taxon>
        <taxon>asterids</taxon>
        <taxon>campanulids</taxon>
        <taxon>Asterales</taxon>
        <taxon>Asteraceae</taxon>
        <taxon>Cichorioideae</taxon>
        <taxon>Cichorieae</taxon>
        <taxon>Lactucinae</taxon>
        <taxon>Lactuca</taxon>
    </lineage>
</organism>